<sequence>MDEIVEVVCEGKIFHVKVSEYNNIVRQQQTCMVDSDSDLAYSEGDYKRDSIDEVDRVKEKWSGDIEIDKRLDSAGIERGMEFFNTLASCVTCSGNGGLGIVVSNTIERQTSGKIMYCGKELQ</sequence>
<evidence type="ECO:0000313" key="1">
    <source>
        <dbReference type="EMBL" id="KAK8995108.1"/>
    </source>
</evidence>
<proteinExistence type="predicted"/>
<gene>
    <name evidence="1" type="ORF">V6N11_069556</name>
</gene>
<keyword evidence="2" id="KW-1185">Reference proteome</keyword>
<name>A0ABR2Q339_9ROSI</name>
<evidence type="ECO:0000313" key="2">
    <source>
        <dbReference type="Proteomes" id="UP001396334"/>
    </source>
</evidence>
<accession>A0ABR2Q339</accession>
<dbReference type="Proteomes" id="UP001396334">
    <property type="component" value="Unassembled WGS sequence"/>
</dbReference>
<dbReference type="EMBL" id="JBBPBN010000046">
    <property type="protein sequence ID" value="KAK8995108.1"/>
    <property type="molecule type" value="Genomic_DNA"/>
</dbReference>
<protein>
    <submittedName>
        <fullName evidence="1">Uncharacterized protein</fullName>
    </submittedName>
</protein>
<comment type="caution">
    <text evidence="1">The sequence shown here is derived from an EMBL/GenBank/DDBJ whole genome shotgun (WGS) entry which is preliminary data.</text>
</comment>
<organism evidence="1 2">
    <name type="scientific">Hibiscus sabdariffa</name>
    <name type="common">roselle</name>
    <dbReference type="NCBI Taxonomy" id="183260"/>
    <lineage>
        <taxon>Eukaryota</taxon>
        <taxon>Viridiplantae</taxon>
        <taxon>Streptophyta</taxon>
        <taxon>Embryophyta</taxon>
        <taxon>Tracheophyta</taxon>
        <taxon>Spermatophyta</taxon>
        <taxon>Magnoliopsida</taxon>
        <taxon>eudicotyledons</taxon>
        <taxon>Gunneridae</taxon>
        <taxon>Pentapetalae</taxon>
        <taxon>rosids</taxon>
        <taxon>malvids</taxon>
        <taxon>Malvales</taxon>
        <taxon>Malvaceae</taxon>
        <taxon>Malvoideae</taxon>
        <taxon>Hibiscus</taxon>
    </lineage>
</organism>
<reference evidence="1 2" key="1">
    <citation type="journal article" date="2024" name="G3 (Bethesda)">
        <title>Genome assembly of Hibiscus sabdariffa L. provides insights into metabolisms of medicinal natural products.</title>
        <authorList>
            <person name="Kim T."/>
        </authorList>
    </citation>
    <scope>NUCLEOTIDE SEQUENCE [LARGE SCALE GENOMIC DNA]</scope>
    <source>
        <strain evidence="1">TK-2024</strain>
        <tissue evidence="1">Old leaves</tissue>
    </source>
</reference>